<dbReference type="Gene3D" id="3.40.630.30">
    <property type="match status" value="1"/>
</dbReference>
<dbReference type="InterPro" id="IPR051531">
    <property type="entry name" value="N-acetyltransferase"/>
</dbReference>
<keyword evidence="2" id="KW-0012">Acyltransferase</keyword>
<dbReference type="Proteomes" id="UP000251002">
    <property type="component" value="Unassembled WGS sequence"/>
</dbReference>
<evidence type="ECO:0000256" key="2">
    <source>
        <dbReference type="ARBA" id="ARBA00023315"/>
    </source>
</evidence>
<evidence type="ECO:0000256" key="1">
    <source>
        <dbReference type="ARBA" id="ARBA00022679"/>
    </source>
</evidence>
<evidence type="ECO:0000259" key="4">
    <source>
        <dbReference type="PROSITE" id="PS51186"/>
    </source>
</evidence>
<feature type="domain" description="N-acetyltransferase" evidence="4">
    <location>
        <begin position="1"/>
        <end position="171"/>
    </location>
</feature>
<keyword evidence="1 5" id="KW-0808">Transferase</keyword>
<proteinExistence type="inferred from homology"/>
<dbReference type="Pfam" id="PF13302">
    <property type="entry name" value="Acetyltransf_3"/>
    <property type="match status" value="1"/>
</dbReference>
<accession>A0A365L766</accession>
<comment type="similarity">
    <text evidence="3">Belongs to the acetyltransferase family. RimJ subfamily.</text>
</comment>
<dbReference type="CDD" id="cd04301">
    <property type="entry name" value="NAT_SF"/>
    <property type="match status" value="1"/>
</dbReference>
<organism evidence="5 6">
    <name type="scientific">Planococcus halotolerans</name>
    <dbReference type="NCBI Taxonomy" id="2233542"/>
    <lineage>
        <taxon>Bacteria</taxon>
        <taxon>Bacillati</taxon>
        <taxon>Bacillota</taxon>
        <taxon>Bacilli</taxon>
        <taxon>Bacillales</taxon>
        <taxon>Caryophanaceae</taxon>
        <taxon>Planococcus</taxon>
    </lineage>
</organism>
<dbReference type="RefSeq" id="WP_112221673.1">
    <property type="nucleotide sequence ID" value="NZ_CP196859.1"/>
</dbReference>
<reference evidence="5 6" key="1">
    <citation type="submission" date="2018-06" db="EMBL/GenBank/DDBJ databases">
        <title>The draft genome sequences of strains SCU63 and S1.</title>
        <authorList>
            <person name="Gan L."/>
        </authorList>
    </citation>
    <scope>NUCLEOTIDE SEQUENCE [LARGE SCALE GENOMIC DNA]</scope>
    <source>
        <strain evidence="5 6">SCU63</strain>
    </source>
</reference>
<dbReference type="GO" id="GO:0016747">
    <property type="term" value="F:acyltransferase activity, transferring groups other than amino-acyl groups"/>
    <property type="evidence" value="ECO:0007669"/>
    <property type="project" value="InterPro"/>
</dbReference>
<dbReference type="SUPFAM" id="SSF55729">
    <property type="entry name" value="Acyl-CoA N-acyltransferases (Nat)"/>
    <property type="match status" value="1"/>
</dbReference>
<sequence>METLETDRLYLREFRGDDWSAVHKYASLEQVSRNQPWGPNTIEETKAFVEEALADSKKTPRTRYIFAIVLKEQNELIGAMELNIRSAANKSGEIGYIVNPDHWGKGVATEAASLIIGFGFNGLMLHRIYATCAPGNEGSQKVLEKLGMHFEGRMRETVLLKDGWRDSNLFSVLAGEWLGKRSASKSKDDREDGY</sequence>
<evidence type="ECO:0000313" key="5">
    <source>
        <dbReference type="EMBL" id="RAZ81250.1"/>
    </source>
</evidence>
<gene>
    <name evidence="5" type="ORF">DP120_02900</name>
</gene>
<evidence type="ECO:0000256" key="3">
    <source>
        <dbReference type="ARBA" id="ARBA00038502"/>
    </source>
</evidence>
<dbReference type="AlphaFoldDB" id="A0A365L766"/>
<evidence type="ECO:0000313" key="6">
    <source>
        <dbReference type="Proteomes" id="UP000251002"/>
    </source>
</evidence>
<dbReference type="EMBL" id="QLZR01000001">
    <property type="protein sequence ID" value="RAZ81250.1"/>
    <property type="molecule type" value="Genomic_DNA"/>
</dbReference>
<comment type="caution">
    <text evidence="5">The sequence shown here is derived from an EMBL/GenBank/DDBJ whole genome shotgun (WGS) entry which is preliminary data.</text>
</comment>
<dbReference type="InterPro" id="IPR016181">
    <property type="entry name" value="Acyl_CoA_acyltransferase"/>
</dbReference>
<dbReference type="PANTHER" id="PTHR43792">
    <property type="entry name" value="GNAT FAMILY, PUTATIVE (AFU_ORTHOLOGUE AFUA_3G00765)-RELATED-RELATED"/>
    <property type="match status" value="1"/>
</dbReference>
<name>A0A365L766_9BACL</name>
<dbReference type="InterPro" id="IPR000182">
    <property type="entry name" value="GNAT_dom"/>
</dbReference>
<dbReference type="PANTHER" id="PTHR43792:SF8">
    <property type="entry name" value="[RIBOSOMAL PROTEIN US5]-ALANINE N-ACETYLTRANSFERASE"/>
    <property type="match status" value="1"/>
</dbReference>
<keyword evidence="6" id="KW-1185">Reference proteome</keyword>
<dbReference type="PROSITE" id="PS51186">
    <property type="entry name" value="GNAT"/>
    <property type="match status" value="1"/>
</dbReference>
<protein>
    <submittedName>
        <fullName evidence="5">GNAT family N-acetyltransferase</fullName>
    </submittedName>
</protein>